<feature type="compositionally biased region" description="Polar residues" evidence="4">
    <location>
        <begin position="182"/>
        <end position="203"/>
    </location>
</feature>
<feature type="compositionally biased region" description="Low complexity" evidence="4">
    <location>
        <begin position="349"/>
        <end position="360"/>
    </location>
</feature>
<dbReference type="SUPFAM" id="SSF46565">
    <property type="entry name" value="Chaperone J-domain"/>
    <property type="match status" value="1"/>
</dbReference>
<dbReference type="AlphaFoldDB" id="A0A438N3I1"/>
<evidence type="ECO:0000256" key="3">
    <source>
        <dbReference type="PROSITE-ProRule" id="PRU00339"/>
    </source>
</evidence>
<dbReference type="Pfam" id="PF07719">
    <property type="entry name" value="TPR_2"/>
    <property type="match status" value="1"/>
</dbReference>
<feature type="compositionally biased region" description="Polar residues" evidence="4">
    <location>
        <begin position="361"/>
        <end position="371"/>
    </location>
</feature>
<dbReference type="VEuPathDB" id="FungiDB:PV10_08867"/>
<feature type="compositionally biased region" description="Low complexity" evidence="4">
    <location>
        <begin position="424"/>
        <end position="433"/>
    </location>
</feature>
<dbReference type="PRINTS" id="PR00625">
    <property type="entry name" value="JDOMAIN"/>
</dbReference>
<evidence type="ECO:0000256" key="4">
    <source>
        <dbReference type="SAM" id="MobiDB-lite"/>
    </source>
</evidence>
<gene>
    <name evidence="6" type="ORF">B0A52_06266</name>
</gene>
<dbReference type="PANTHER" id="PTHR45188">
    <property type="entry name" value="DNAJ PROTEIN P58IPK HOMOLOG"/>
    <property type="match status" value="1"/>
</dbReference>
<dbReference type="Pfam" id="PF13414">
    <property type="entry name" value="TPR_11"/>
    <property type="match status" value="1"/>
</dbReference>
<feature type="compositionally biased region" description="Basic and acidic residues" evidence="4">
    <location>
        <begin position="28"/>
        <end position="38"/>
    </location>
</feature>
<keyword evidence="2 3" id="KW-0802">TPR repeat</keyword>
<reference evidence="6 7" key="1">
    <citation type="submission" date="2017-03" db="EMBL/GenBank/DDBJ databases">
        <title>Genomes of endolithic fungi from Antarctica.</title>
        <authorList>
            <person name="Coleine C."/>
            <person name="Masonjones S."/>
            <person name="Stajich J.E."/>
        </authorList>
    </citation>
    <scope>NUCLEOTIDE SEQUENCE [LARGE SCALE GENOMIC DNA]</scope>
    <source>
        <strain evidence="6 7">CCFEE 6314</strain>
    </source>
</reference>
<feature type="compositionally biased region" description="Basic and acidic residues" evidence="4">
    <location>
        <begin position="465"/>
        <end position="487"/>
    </location>
</feature>
<evidence type="ECO:0000259" key="5">
    <source>
        <dbReference type="PROSITE" id="PS50076"/>
    </source>
</evidence>
<dbReference type="SMART" id="SM00271">
    <property type="entry name" value="DnaJ"/>
    <property type="match status" value="1"/>
</dbReference>
<dbReference type="CDD" id="cd06257">
    <property type="entry name" value="DnaJ"/>
    <property type="match status" value="1"/>
</dbReference>
<evidence type="ECO:0000313" key="6">
    <source>
        <dbReference type="EMBL" id="RVX70094.1"/>
    </source>
</evidence>
<feature type="compositionally biased region" description="Gly residues" evidence="4">
    <location>
        <begin position="1"/>
        <end position="11"/>
    </location>
</feature>
<organism evidence="6 7">
    <name type="scientific">Exophiala mesophila</name>
    <name type="common">Black yeast-like fungus</name>
    <dbReference type="NCBI Taxonomy" id="212818"/>
    <lineage>
        <taxon>Eukaryota</taxon>
        <taxon>Fungi</taxon>
        <taxon>Dikarya</taxon>
        <taxon>Ascomycota</taxon>
        <taxon>Pezizomycotina</taxon>
        <taxon>Eurotiomycetes</taxon>
        <taxon>Chaetothyriomycetidae</taxon>
        <taxon>Chaetothyriales</taxon>
        <taxon>Herpotrichiellaceae</taxon>
        <taxon>Exophiala</taxon>
    </lineage>
</organism>
<feature type="compositionally biased region" description="Polar residues" evidence="4">
    <location>
        <begin position="12"/>
        <end position="24"/>
    </location>
</feature>
<feature type="compositionally biased region" description="Polar residues" evidence="4">
    <location>
        <begin position="524"/>
        <end position="539"/>
    </location>
</feature>
<feature type="repeat" description="TPR" evidence="3">
    <location>
        <begin position="783"/>
        <end position="816"/>
    </location>
</feature>
<sequence>MAPGQLAGGGRQNTKQQREASTQAMLDDGDRLAMDQRKPVRASGAMKPTHSGQTSTAAGDGDSQSLEDHVHQTSQDTQPGTGAGAKSGQQDNSRPPIGNERVQRGQSSRHFDGISQISLTIGEDNPGPARRGHSRAPRASGAGAGEGAGGTPQQRPTAYYPRGVVPTPATQPKGLQPEPDSHSVSQQPSSWTKKSRPPTNTRVSPLHDPLSIRPTNLHSAQGSRPRSPSPTAKLPSKSRSISYTSPLELLSEESKRGSSKAAPLTEENLRSLLRSFDSAVVASPTSDKVTTSRERERDKEKGKTQDQGREIHDSKPKPKHHYRPGISGRRAGTVTGTGTGTSVGGSGTAGAPATAPNAATKGSSLGPNSGQGAPLKATIHLHSGSSAAHLQPGSPYPAPPTATSATAFPTPTPGVIRTRPSTLPHPHGSGCSPSPSPSPSHSRKQWTNPTGPLPSPFMPKSKSPKKTDKAKERDKKKPSKHDPDPDTHPLNLPPDQLHRLYTAHMAREEANSRASMSVDRDTSAPENSDPQPANMNGEHSSPPATPSRDAPGAFPEQSSDDGTNGTANGSDDRSPTPPPHKAPSPPKVDPEACKAAGNKFFKAKDYERAIAEYTKAVEAEPSNPTYLSNRAAAYISANKYSLALGDSLQANRLDPDNHKILHRLARIYTSLGRPEAALDTYAKIPDASVTDTAAARKALSSIELAEKQINSEDGNGNMALWSIDQAKQTLGAGTPTPRSWQILRARANLKIGTVNALGEVQAIAQSLMRENPMDAEAIAIAGRALYLKDDKPRQGKSDYERAEDHFRQALNLDPDNADARNCLRTMKKLDRARTAANDLFKRGKFSDAVTAYTEALTIDPSNKVTNAKLLGNRAMARIKIKEYDEARSDCDQALKLDPTYIKAKRTRAKVTGESGDWEQAVKDYKALAEEYPSDADLAKELRNAELELKKSKRKDWYKILGVDKDAGDKEIERAYKRKAALLHPDKTMGDKAKEEEFKDCLEAKETLLDPQKRHMFDTGADLMEPGMGGGGFPGGFGGGMGGMGGGVQIDPEMLFNMMNGMGGGGGGHGGGGFPGGAGGFRFASGGGGRGGFSPFG</sequence>
<feature type="compositionally biased region" description="Basic and acidic residues" evidence="4">
    <location>
        <begin position="290"/>
        <end position="316"/>
    </location>
</feature>
<feature type="compositionally biased region" description="Pro residues" evidence="4">
    <location>
        <begin position="575"/>
        <end position="587"/>
    </location>
</feature>
<dbReference type="InterPro" id="IPR036869">
    <property type="entry name" value="J_dom_sf"/>
</dbReference>
<dbReference type="Pfam" id="PF13176">
    <property type="entry name" value="TPR_7"/>
    <property type="match status" value="1"/>
</dbReference>
<feature type="repeat" description="TPR" evidence="3">
    <location>
        <begin position="867"/>
        <end position="900"/>
    </location>
</feature>
<evidence type="ECO:0000313" key="7">
    <source>
        <dbReference type="Proteomes" id="UP000288859"/>
    </source>
</evidence>
<feature type="domain" description="J" evidence="5">
    <location>
        <begin position="955"/>
        <end position="1020"/>
    </location>
</feature>
<proteinExistence type="predicted"/>
<keyword evidence="1" id="KW-0677">Repeat</keyword>
<dbReference type="EMBL" id="NAJM01000025">
    <property type="protein sequence ID" value="RVX70094.1"/>
    <property type="molecule type" value="Genomic_DNA"/>
</dbReference>
<feature type="repeat" description="TPR" evidence="3">
    <location>
        <begin position="590"/>
        <end position="623"/>
    </location>
</feature>
<dbReference type="OrthoDB" id="10250354at2759"/>
<feature type="compositionally biased region" description="Polar residues" evidence="4">
    <location>
        <begin position="213"/>
        <end position="230"/>
    </location>
</feature>
<dbReference type="SUPFAM" id="SSF48452">
    <property type="entry name" value="TPR-like"/>
    <property type="match status" value="1"/>
</dbReference>
<dbReference type="InterPro" id="IPR001623">
    <property type="entry name" value="DnaJ_domain"/>
</dbReference>
<feature type="repeat" description="TPR" evidence="3">
    <location>
        <begin position="829"/>
        <end position="862"/>
    </location>
</feature>
<dbReference type="InterPro" id="IPR011990">
    <property type="entry name" value="TPR-like_helical_dom_sf"/>
</dbReference>
<protein>
    <recommendedName>
        <fullName evidence="5">J domain-containing protein</fullName>
    </recommendedName>
</protein>
<name>A0A438N3I1_EXOME</name>
<feature type="region of interest" description="Disordered" evidence="4">
    <location>
        <begin position="1"/>
        <end position="592"/>
    </location>
</feature>
<dbReference type="PROSITE" id="PS50076">
    <property type="entry name" value="DNAJ_2"/>
    <property type="match status" value="1"/>
</dbReference>
<dbReference type="SMART" id="SM00028">
    <property type="entry name" value="TPR"/>
    <property type="match status" value="7"/>
</dbReference>
<dbReference type="InterPro" id="IPR013105">
    <property type="entry name" value="TPR_2"/>
</dbReference>
<evidence type="ECO:0000256" key="2">
    <source>
        <dbReference type="ARBA" id="ARBA00022803"/>
    </source>
</evidence>
<evidence type="ECO:0000256" key="1">
    <source>
        <dbReference type="ARBA" id="ARBA00022737"/>
    </source>
</evidence>
<comment type="caution">
    <text evidence="6">The sequence shown here is derived from an EMBL/GenBank/DDBJ whole genome shotgun (WGS) entry which is preliminary data.</text>
</comment>
<dbReference type="PANTHER" id="PTHR45188:SF2">
    <property type="entry name" value="DNAJ HOMOLOG SUBFAMILY C MEMBER 7"/>
    <property type="match status" value="1"/>
</dbReference>
<dbReference type="InterPro" id="IPR019734">
    <property type="entry name" value="TPR_rpt"/>
</dbReference>
<dbReference type="Gene3D" id="1.10.287.110">
    <property type="entry name" value="DnaJ domain"/>
    <property type="match status" value="1"/>
</dbReference>
<dbReference type="Proteomes" id="UP000288859">
    <property type="component" value="Unassembled WGS sequence"/>
</dbReference>
<accession>A0A438N3I1</accession>
<dbReference type="PROSITE" id="PS50005">
    <property type="entry name" value="TPR"/>
    <property type="match status" value="4"/>
</dbReference>
<feature type="compositionally biased region" description="Gly residues" evidence="4">
    <location>
        <begin position="335"/>
        <end position="348"/>
    </location>
</feature>
<dbReference type="Pfam" id="PF00226">
    <property type="entry name" value="DnaJ"/>
    <property type="match status" value="1"/>
</dbReference>
<dbReference type="Gene3D" id="1.25.40.10">
    <property type="entry name" value="Tetratricopeptide repeat domain"/>
    <property type="match status" value="1"/>
</dbReference>
<feature type="compositionally biased region" description="Polar residues" evidence="4">
    <location>
        <begin position="556"/>
        <end position="569"/>
    </location>
</feature>